<gene>
    <name evidence="2" type="ORF">BU16DRAFT_256494</name>
</gene>
<evidence type="ECO:0000256" key="1">
    <source>
        <dbReference type="SAM" id="MobiDB-lite"/>
    </source>
</evidence>
<proteinExistence type="predicted"/>
<dbReference type="EMBL" id="MU004183">
    <property type="protein sequence ID" value="KAF2500724.1"/>
    <property type="molecule type" value="Genomic_DNA"/>
</dbReference>
<evidence type="ECO:0000313" key="2">
    <source>
        <dbReference type="EMBL" id="KAF2500724.1"/>
    </source>
</evidence>
<feature type="region of interest" description="Disordered" evidence="1">
    <location>
        <begin position="1"/>
        <end position="107"/>
    </location>
</feature>
<feature type="compositionally biased region" description="Polar residues" evidence="1">
    <location>
        <begin position="1"/>
        <end position="11"/>
    </location>
</feature>
<dbReference type="AlphaFoldDB" id="A0A6A6R8J9"/>
<keyword evidence="3" id="KW-1185">Reference proteome</keyword>
<name>A0A6A6R8J9_9PEZI</name>
<evidence type="ECO:0000313" key="3">
    <source>
        <dbReference type="Proteomes" id="UP000799750"/>
    </source>
</evidence>
<accession>A0A6A6R8J9</accession>
<feature type="compositionally biased region" description="Polar residues" evidence="1">
    <location>
        <begin position="63"/>
        <end position="79"/>
    </location>
</feature>
<dbReference type="Proteomes" id="UP000799750">
    <property type="component" value="Unassembled WGS sequence"/>
</dbReference>
<reference evidence="2" key="1">
    <citation type="journal article" date="2020" name="Stud. Mycol.">
        <title>101 Dothideomycetes genomes: a test case for predicting lifestyles and emergence of pathogens.</title>
        <authorList>
            <person name="Haridas S."/>
            <person name="Albert R."/>
            <person name="Binder M."/>
            <person name="Bloem J."/>
            <person name="Labutti K."/>
            <person name="Salamov A."/>
            <person name="Andreopoulos B."/>
            <person name="Baker S."/>
            <person name="Barry K."/>
            <person name="Bills G."/>
            <person name="Bluhm B."/>
            <person name="Cannon C."/>
            <person name="Castanera R."/>
            <person name="Culley D."/>
            <person name="Daum C."/>
            <person name="Ezra D."/>
            <person name="Gonzalez J."/>
            <person name="Henrissat B."/>
            <person name="Kuo A."/>
            <person name="Liang C."/>
            <person name="Lipzen A."/>
            <person name="Lutzoni F."/>
            <person name="Magnuson J."/>
            <person name="Mondo S."/>
            <person name="Nolan M."/>
            <person name="Ohm R."/>
            <person name="Pangilinan J."/>
            <person name="Park H.-J."/>
            <person name="Ramirez L."/>
            <person name="Alfaro M."/>
            <person name="Sun H."/>
            <person name="Tritt A."/>
            <person name="Yoshinaga Y."/>
            <person name="Zwiers L.-H."/>
            <person name="Turgeon B."/>
            <person name="Goodwin S."/>
            <person name="Spatafora J."/>
            <person name="Crous P."/>
            <person name="Grigoriev I."/>
        </authorList>
    </citation>
    <scope>NUCLEOTIDE SEQUENCE</scope>
    <source>
        <strain evidence="2">CBS 269.34</strain>
    </source>
</reference>
<protein>
    <submittedName>
        <fullName evidence="2">Uncharacterized protein</fullName>
    </submittedName>
</protein>
<organism evidence="2 3">
    <name type="scientific">Lophium mytilinum</name>
    <dbReference type="NCBI Taxonomy" id="390894"/>
    <lineage>
        <taxon>Eukaryota</taxon>
        <taxon>Fungi</taxon>
        <taxon>Dikarya</taxon>
        <taxon>Ascomycota</taxon>
        <taxon>Pezizomycotina</taxon>
        <taxon>Dothideomycetes</taxon>
        <taxon>Pleosporomycetidae</taxon>
        <taxon>Mytilinidiales</taxon>
        <taxon>Mytilinidiaceae</taxon>
        <taxon>Lophium</taxon>
    </lineage>
</organism>
<sequence length="236" mass="25644">MTNASSSQRQNDPQEHSPACTPTPPLAAVKISRRHSDINTRDATNSTSLKSDSEAEDGPAFECTQQAKPSPDTVSTNSKSDSEAEDGPALDLAWRPTPSLDASAPPPRNTHILYGSYTIRSPDENLIVKATQSTIIAVTPHYGTIYVAKSSIFIQANSRGIITNPEDCTIHVNSYSASNIKGPVNCQIYCYGRTNDHVTNPRRCNIYIEGPHTWPSVSESRGRNIFSGPGLRFAEN</sequence>
<feature type="compositionally biased region" description="Polar residues" evidence="1">
    <location>
        <begin position="41"/>
        <end position="50"/>
    </location>
</feature>